<keyword evidence="3" id="KW-1185">Reference proteome</keyword>
<dbReference type="Proteomes" id="UP000316621">
    <property type="component" value="Chromosome 2"/>
</dbReference>
<gene>
    <name evidence="2" type="ORF">C5167_020642</name>
</gene>
<feature type="region of interest" description="Disordered" evidence="1">
    <location>
        <begin position="38"/>
        <end position="75"/>
    </location>
</feature>
<evidence type="ECO:0000256" key="1">
    <source>
        <dbReference type="SAM" id="MobiDB-lite"/>
    </source>
</evidence>
<dbReference type="EMBL" id="CM010716">
    <property type="protein sequence ID" value="RZC52213.1"/>
    <property type="molecule type" value="Genomic_DNA"/>
</dbReference>
<dbReference type="AlphaFoldDB" id="A0A4Y7ITJ5"/>
<dbReference type="Gramene" id="RZC52213">
    <property type="protein sequence ID" value="RZC52213"/>
    <property type="gene ID" value="C5167_020642"/>
</dbReference>
<accession>A0A4Y7ITJ5</accession>
<feature type="compositionally biased region" description="Basic and acidic residues" evidence="1">
    <location>
        <begin position="55"/>
        <end position="64"/>
    </location>
</feature>
<evidence type="ECO:0000313" key="2">
    <source>
        <dbReference type="EMBL" id="RZC52213.1"/>
    </source>
</evidence>
<organism evidence="2 3">
    <name type="scientific">Papaver somniferum</name>
    <name type="common">Opium poppy</name>
    <dbReference type="NCBI Taxonomy" id="3469"/>
    <lineage>
        <taxon>Eukaryota</taxon>
        <taxon>Viridiplantae</taxon>
        <taxon>Streptophyta</taxon>
        <taxon>Embryophyta</taxon>
        <taxon>Tracheophyta</taxon>
        <taxon>Spermatophyta</taxon>
        <taxon>Magnoliopsida</taxon>
        <taxon>Ranunculales</taxon>
        <taxon>Papaveraceae</taxon>
        <taxon>Papaveroideae</taxon>
        <taxon>Papaver</taxon>
    </lineage>
</organism>
<reference evidence="2 3" key="1">
    <citation type="journal article" date="2018" name="Science">
        <title>The opium poppy genome and morphinan production.</title>
        <authorList>
            <person name="Guo L."/>
            <person name="Winzer T."/>
            <person name="Yang X."/>
            <person name="Li Y."/>
            <person name="Ning Z."/>
            <person name="He Z."/>
            <person name="Teodor R."/>
            <person name="Lu Y."/>
            <person name="Bowser T.A."/>
            <person name="Graham I.A."/>
            <person name="Ye K."/>
        </authorList>
    </citation>
    <scope>NUCLEOTIDE SEQUENCE [LARGE SCALE GENOMIC DNA]</scope>
    <source>
        <strain evidence="3">cv. HN1</strain>
        <tissue evidence="2">Leaves</tissue>
    </source>
</reference>
<protein>
    <submittedName>
        <fullName evidence="2">Uncharacterized protein</fullName>
    </submittedName>
</protein>
<proteinExistence type="predicted"/>
<name>A0A4Y7ITJ5_PAPSO</name>
<evidence type="ECO:0000313" key="3">
    <source>
        <dbReference type="Proteomes" id="UP000316621"/>
    </source>
</evidence>
<sequence>MDFVILSAKEKNSDGELDKIIYLTRCNFLYQATNPLSRKKKNSLSKSHNFNQKETTSDSERSDQKFGCQKLTRFN</sequence>